<evidence type="ECO:0000256" key="2">
    <source>
        <dbReference type="ARBA" id="ARBA00015157"/>
    </source>
</evidence>
<dbReference type="InterPro" id="IPR027799">
    <property type="entry name" value="Rtf2_RING-finger"/>
</dbReference>
<dbReference type="EMBL" id="JYDH01000170">
    <property type="protein sequence ID" value="KRY29445.1"/>
    <property type="molecule type" value="Genomic_DNA"/>
</dbReference>
<evidence type="ECO:0000256" key="3">
    <source>
        <dbReference type="ARBA" id="ARBA00030367"/>
    </source>
</evidence>
<dbReference type="PANTHER" id="PTHR12775:SF0">
    <property type="entry name" value="REPLICATION TERMINATION FACTOR 2"/>
    <property type="match status" value="1"/>
</dbReference>
<dbReference type="OrthoDB" id="247013at2759"/>
<organism evidence="4 5">
    <name type="scientific">Trichinella spiralis</name>
    <name type="common">Trichina worm</name>
    <dbReference type="NCBI Taxonomy" id="6334"/>
    <lineage>
        <taxon>Eukaryota</taxon>
        <taxon>Metazoa</taxon>
        <taxon>Ecdysozoa</taxon>
        <taxon>Nematoda</taxon>
        <taxon>Enoplea</taxon>
        <taxon>Dorylaimia</taxon>
        <taxon>Trichinellida</taxon>
        <taxon>Trichinellidae</taxon>
        <taxon>Trichinella</taxon>
    </lineage>
</organism>
<accession>A0A0V1AXH2</accession>
<dbReference type="PANTHER" id="PTHR12775">
    <property type="entry name" value="PROTEIN C20ORF43 HOMOLOG"/>
    <property type="match status" value="1"/>
</dbReference>
<evidence type="ECO:0000256" key="1">
    <source>
        <dbReference type="ARBA" id="ARBA00009885"/>
    </source>
</evidence>
<feature type="non-terminal residue" evidence="4">
    <location>
        <position position="1"/>
    </location>
</feature>
<comment type="caution">
    <text evidence="4">The sequence shown here is derived from an EMBL/GenBank/DDBJ whole genome shotgun (WGS) entry which is preliminary data.</text>
</comment>
<protein>
    <recommendedName>
        <fullName evidence="2">Replication termination factor 2</fullName>
    </recommendedName>
    <alternativeName>
        <fullName evidence="3">Replication termination factor 2 domain-containing protein 1</fullName>
    </alternativeName>
</protein>
<reference evidence="4 5" key="1">
    <citation type="submission" date="2015-01" db="EMBL/GenBank/DDBJ databases">
        <title>Evolution of Trichinella species and genotypes.</title>
        <authorList>
            <person name="Korhonen P.K."/>
            <person name="Edoardo P."/>
            <person name="Giuseppe L.R."/>
            <person name="Gasser R.B."/>
        </authorList>
    </citation>
    <scope>NUCLEOTIDE SEQUENCE [LARGE SCALE GENOMIC DNA]</scope>
    <source>
        <strain evidence="4">ISS3</strain>
    </source>
</reference>
<sequence>LKCKELKSFWHSLSKRNIEMGCDGGTIPKRCELVKTKKKETKVERDEKAAARWKHCALTQQPLKAPIVACRLGRLYNKEAVIEALLKRKEAPVEGLNHISSLKDVKELKLTKNPAYDEKKADKGGEYADLKSAAYICPVSGLEMNGIYRFCFLWSCGCVLSEKCFKEIEGQNCHNCNMPFTAEDKIVLYGTDEEIEKYRESINKKTLKKRMKSSKVSVGTEAGTSGLTVSQSEANNSNVNSVKQSAFAENDVKRKKMSIQDDPKASKVYKSLFTTSDAGKAQPRGHWVTYNPLYF</sequence>
<evidence type="ECO:0000313" key="5">
    <source>
        <dbReference type="Proteomes" id="UP000054776"/>
    </source>
</evidence>
<dbReference type="Proteomes" id="UP000054776">
    <property type="component" value="Unassembled WGS sequence"/>
</dbReference>
<dbReference type="GO" id="GO:0006274">
    <property type="term" value="P:DNA replication termination"/>
    <property type="evidence" value="ECO:0007669"/>
    <property type="project" value="TreeGrafter"/>
</dbReference>
<evidence type="ECO:0000313" key="4">
    <source>
        <dbReference type="EMBL" id="KRY29445.1"/>
    </source>
</evidence>
<dbReference type="InterPro" id="IPR006735">
    <property type="entry name" value="Rtf2"/>
</dbReference>
<dbReference type="AlphaFoldDB" id="A0A0V1AXH2"/>
<dbReference type="GO" id="GO:0005634">
    <property type="term" value="C:nucleus"/>
    <property type="evidence" value="ECO:0007669"/>
    <property type="project" value="TreeGrafter"/>
</dbReference>
<dbReference type="CDD" id="cd16653">
    <property type="entry name" value="RING-like_Rtf2"/>
    <property type="match status" value="1"/>
</dbReference>
<comment type="similarity">
    <text evidence="1">Belongs to the rtf2 family.</text>
</comment>
<keyword evidence="5" id="KW-1185">Reference proteome</keyword>
<gene>
    <name evidence="4" type="primary">Rtfdc1</name>
    <name evidence="4" type="ORF">T01_9110</name>
</gene>
<dbReference type="Pfam" id="PF04641">
    <property type="entry name" value="Rtf2"/>
    <property type="match status" value="1"/>
</dbReference>
<name>A0A0V1AXH2_TRISP</name>
<proteinExistence type="inferred from homology"/>